<feature type="domain" description="Fungal lipase-type" evidence="16">
    <location>
        <begin position="398"/>
        <end position="530"/>
    </location>
</feature>
<protein>
    <recommendedName>
        <fullName evidence="14">sn-1-specific diacylglycerol lipase</fullName>
        <ecNumber evidence="14">3.1.1.116</ecNumber>
    </recommendedName>
</protein>
<keyword evidence="9" id="KW-0442">Lipid degradation</keyword>
<dbReference type="Gene3D" id="3.40.50.1820">
    <property type="entry name" value="alpha/beta hydrolase"/>
    <property type="match status" value="1"/>
</dbReference>
<dbReference type="Pfam" id="PF01764">
    <property type="entry name" value="Lipase_3"/>
    <property type="match status" value="1"/>
</dbReference>
<dbReference type="OMA" id="IAVIVEW"/>
<dbReference type="OrthoDB" id="438440at2759"/>
<evidence type="ECO:0000256" key="15">
    <source>
        <dbReference type="SAM" id="Phobius"/>
    </source>
</evidence>
<keyword evidence="5 15" id="KW-0812">Transmembrane</keyword>
<dbReference type="Proteomes" id="UP000009022">
    <property type="component" value="Unassembled WGS sequence"/>
</dbReference>
<dbReference type="eggNOG" id="KOG2088">
    <property type="taxonomic scope" value="Eukaryota"/>
</dbReference>
<dbReference type="CDD" id="cd00519">
    <property type="entry name" value="Lipase_3"/>
    <property type="match status" value="1"/>
</dbReference>
<keyword evidence="12 15" id="KW-0472">Membrane</keyword>
<dbReference type="InterPro" id="IPR029058">
    <property type="entry name" value="AB_hydrolase_fold"/>
</dbReference>
<accession>B3RPH4</accession>
<comment type="catalytic activity">
    <reaction evidence="13">
        <text>a 1,2-diacyl-sn-glycerol + H2O = a 2-acylglycerol + a fatty acid + H(+)</text>
        <dbReference type="Rhea" id="RHEA:33275"/>
        <dbReference type="ChEBI" id="CHEBI:15377"/>
        <dbReference type="ChEBI" id="CHEBI:15378"/>
        <dbReference type="ChEBI" id="CHEBI:17389"/>
        <dbReference type="ChEBI" id="CHEBI:17815"/>
        <dbReference type="ChEBI" id="CHEBI:28868"/>
        <dbReference type="EC" id="3.1.1.116"/>
    </reaction>
    <physiologicalReaction direction="left-to-right" evidence="13">
        <dbReference type="Rhea" id="RHEA:33276"/>
    </physiologicalReaction>
</comment>
<dbReference type="GeneID" id="6751238"/>
<keyword evidence="4" id="KW-0597">Phosphoprotein</keyword>
<evidence type="ECO:0000256" key="9">
    <source>
        <dbReference type="ARBA" id="ARBA00022963"/>
    </source>
</evidence>
<proteinExistence type="predicted"/>
<dbReference type="InParanoid" id="B3RPH4"/>
<comment type="cofactor">
    <cofactor evidence="1">
        <name>Ca(2+)</name>
        <dbReference type="ChEBI" id="CHEBI:29108"/>
    </cofactor>
</comment>
<feature type="transmembrane region" description="Helical" evidence="15">
    <location>
        <begin position="46"/>
        <end position="73"/>
    </location>
</feature>
<evidence type="ECO:0000256" key="12">
    <source>
        <dbReference type="ARBA" id="ARBA00023136"/>
    </source>
</evidence>
<dbReference type="RefSeq" id="XP_002109471.1">
    <property type="nucleotide sequence ID" value="XM_002109435.1"/>
</dbReference>
<evidence type="ECO:0000256" key="3">
    <source>
        <dbReference type="ARBA" id="ARBA00022475"/>
    </source>
</evidence>
<evidence type="ECO:0000256" key="5">
    <source>
        <dbReference type="ARBA" id="ARBA00022692"/>
    </source>
</evidence>
<evidence type="ECO:0000256" key="4">
    <source>
        <dbReference type="ARBA" id="ARBA00022553"/>
    </source>
</evidence>
<dbReference type="GO" id="GO:0005886">
    <property type="term" value="C:plasma membrane"/>
    <property type="evidence" value="ECO:0007669"/>
    <property type="project" value="UniProtKB-SubCell"/>
</dbReference>
<evidence type="ECO:0000313" key="17">
    <source>
        <dbReference type="EMBL" id="EDV27637.1"/>
    </source>
</evidence>
<keyword evidence="8" id="KW-0106">Calcium</keyword>
<comment type="subcellular location">
    <subcellularLocation>
        <location evidence="2">Cell membrane</location>
        <topology evidence="2">Multi-pass membrane protein</topology>
    </subcellularLocation>
</comment>
<evidence type="ECO:0000256" key="11">
    <source>
        <dbReference type="ARBA" id="ARBA00023098"/>
    </source>
</evidence>
<dbReference type="HOGENOM" id="CLU_008300_2_1_1"/>
<dbReference type="SUPFAM" id="SSF53474">
    <property type="entry name" value="alpha/beta-Hydrolases"/>
    <property type="match status" value="1"/>
</dbReference>
<dbReference type="GO" id="GO:0046872">
    <property type="term" value="F:metal ion binding"/>
    <property type="evidence" value="ECO:0007669"/>
    <property type="project" value="UniProtKB-KW"/>
</dbReference>
<feature type="transmembrane region" description="Helical" evidence="15">
    <location>
        <begin position="94"/>
        <end position="115"/>
    </location>
</feature>
<keyword evidence="11" id="KW-0443">Lipid metabolism</keyword>
<dbReference type="EC" id="3.1.1.116" evidence="14"/>
<dbReference type="PANTHER" id="PTHR45792:SF2">
    <property type="entry name" value="DIACYLGLYCEROL LIPASE-BETA"/>
    <property type="match status" value="1"/>
</dbReference>
<keyword evidence="18" id="KW-1185">Reference proteome</keyword>
<keyword evidence="7" id="KW-0378">Hydrolase</keyword>
<feature type="transmembrane region" description="Helical" evidence="15">
    <location>
        <begin position="135"/>
        <end position="158"/>
    </location>
</feature>
<dbReference type="PhylomeDB" id="B3RPH4"/>
<dbReference type="CTD" id="6751238"/>
<evidence type="ECO:0000256" key="6">
    <source>
        <dbReference type="ARBA" id="ARBA00022723"/>
    </source>
</evidence>
<evidence type="ECO:0000256" key="8">
    <source>
        <dbReference type="ARBA" id="ARBA00022837"/>
    </source>
</evidence>
<dbReference type="AlphaFoldDB" id="B3RPH4"/>
<keyword evidence="6" id="KW-0479">Metal-binding</keyword>
<keyword evidence="10 15" id="KW-1133">Transmembrane helix</keyword>
<dbReference type="InterPro" id="IPR002921">
    <property type="entry name" value="Fungal_lipase-type"/>
</dbReference>
<evidence type="ECO:0000256" key="13">
    <source>
        <dbReference type="ARBA" id="ARBA00024531"/>
    </source>
</evidence>
<evidence type="ECO:0000256" key="14">
    <source>
        <dbReference type="ARBA" id="ARBA00026104"/>
    </source>
</evidence>
<dbReference type="GO" id="GO:0019369">
    <property type="term" value="P:arachidonate metabolic process"/>
    <property type="evidence" value="ECO:0000318"/>
    <property type="project" value="GO_Central"/>
</dbReference>
<evidence type="ECO:0000256" key="7">
    <source>
        <dbReference type="ARBA" id="ARBA00022801"/>
    </source>
</evidence>
<keyword evidence="3" id="KW-1003">Cell membrane</keyword>
<sequence>MAPLRAFAIEWNVASDDFVCAGFTGFIVHLIGIILLAIGYSFYQRVFATCSCCIILQIFLIGMLIITSWLAIADFGIGWVSSQGSISSPGLRRYLPYWLYFRALLTIPEVIWVSLGTYWAFYPNSSPCLQLESDLLKIAVIVEWCLITLIILMLPCAICPPARSKPNQLSGDQARRALKRLFRCLFCYRDLDNHPSSNRQCLCCLPLLCISCLPNYCQCDQSDGSEDGIYAAMSEVLTSIFYDMNTAPSDIAAGLVLVNRQQKKDRLRHEVQAATITRNNRKALTKFDYNTYDDRKVLNDLCYYYDYTTAIYGWPLYLLKNSICHHGAICSLCRSCCFERSPSQETIIIEDNSCHCNQTAVRGLIQQKAYEVLYASYRNKLYETPFLLAVDHSRKSVVVSIRGTLSLIDLAADMIATPTKLLVDGVEDAYTHQGITKCAENIKQKLDENNLLAIVMKQHSSYRLIITGHSLGAGTAAILSILLRRDYPKLLCYAYSPPGGLVSSSLRTYTEGFIISMVVGYDVIPRLSRQNLRKLRHEILTQLQDCPLPKYKILSTSRCCCCCCCAQFTLGCLLNCTEADLENGQPPVDPYTLSDSDIIELFPPGKIAYLTDNRHFNTTEETGHTAYWSDHLVFDKILMAGAMMSDHRPLQVGKALNDISDMLSQCQVHYLLPVIYCLHWKQIIYTYRIRNED</sequence>
<dbReference type="GO" id="GO:0016298">
    <property type="term" value="F:lipase activity"/>
    <property type="evidence" value="ECO:0000318"/>
    <property type="project" value="GO_Central"/>
</dbReference>
<reference evidence="17 18" key="1">
    <citation type="journal article" date="2008" name="Nature">
        <title>The Trichoplax genome and the nature of placozoans.</title>
        <authorList>
            <person name="Srivastava M."/>
            <person name="Begovic E."/>
            <person name="Chapman J."/>
            <person name="Putnam N.H."/>
            <person name="Hellsten U."/>
            <person name="Kawashima T."/>
            <person name="Kuo A."/>
            <person name="Mitros T."/>
            <person name="Salamov A."/>
            <person name="Carpenter M.L."/>
            <person name="Signorovitch A.Y."/>
            <person name="Moreno M.A."/>
            <person name="Kamm K."/>
            <person name="Grimwood J."/>
            <person name="Schmutz J."/>
            <person name="Shapiro H."/>
            <person name="Grigoriev I.V."/>
            <person name="Buss L.W."/>
            <person name="Schierwater B."/>
            <person name="Dellaporta S.L."/>
            <person name="Rokhsar D.S."/>
        </authorList>
    </citation>
    <scope>NUCLEOTIDE SEQUENCE [LARGE SCALE GENOMIC DNA]</scope>
    <source>
        <strain evidence="17 18">Grell-BS-1999</strain>
    </source>
</reference>
<evidence type="ECO:0000259" key="16">
    <source>
        <dbReference type="Pfam" id="PF01764"/>
    </source>
</evidence>
<dbReference type="PANTHER" id="PTHR45792">
    <property type="entry name" value="DIACYLGLYCEROL LIPASE HOMOLOG-RELATED"/>
    <property type="match status" value="1"/>
</dbReference>
<feature type="transmembrane region" description="Helical" evidence="15">
    <location>
        <begin position="18"/>
        <end position="40"/>
    </location>
</feature>
<organism evidence="17 18">
    <name type="scientific">Trichoplax adhaerens</name>
    <name type="common">Trichoplax reptans</name>
    <dbReference type="NCBI Taxonomy" id="10228"/>
    <lineage>
        <taxon>Eukaryota</taxon>
        <taxon>Metazoa</taxon>
        <taxon>Placozoa</taxon>
        <taxon>Uniplacotomia</taxon>
        <taxon>Trichoplacea</taxon>
        <taxon>Trichoplacidae</taxon>
        <taxon>Trichoplax</taxon>
    </lineage>
</organism>
<dbReference type="InterPro" id="IPR052214">
    <property type="entry name" value="DAG_Lipase-Related"/>
</dbReference>
<dbReference type="GO" id="GO:0046340">
    <property type="term" value="P:diacylglycerol catabolic process"/>
    <property type="evidence" value="ECO:0000318"/>
    <property type="project" value="GO_Central"/>
</dbReference>
<dbReference type="FunCoup" id="B3RPH4">
    <property type="interactions" value="685"/>
</dbReference>
<name>B3RPH4_TRIAD</name>
<evidence type="ECO:0000256" key="1">
    <source>
        <dbReference type="ARBA" id="ARBA00001913"/>
    </source>
</evidence>
<evidence type="ECO:0000313" key="18">
    <source>
        <dbReference type="Proteomes" id="UP000009022"/>
    </source>
</evidence>
<dbReference type="KEGG" id="tad:TRIADDRAFT_53545"/>
<evidence type="ECO:0000256" key="10">
    <source>
        <dbReference type="ARBA" id="ARBA00022989"/>
    </source>
</evidence>
<gene>
    <name evidence="17" type="ORF">TRIADDRAFT_53545</name>
</gene>
<evidence type="ECO:0000256" key="2">
    <source>
        <dbReference type="ARBA" id="ARBA00004651"/>
    </source>
</evidence>
<dbReference type="EMBL" id="DS985242">
    <property type="protein sequence ID" value="EDV27637.1"/>
    <property type="molecule type" value="Genomic_DNA"/>
</dbReference>